<comment type="caution">
    <text evidence="8">The sequence shown here is derived from an EMBL/GenBank/DDBJ whole genome shotgun (WGS) entry which is preliminary data.</text>
</comment>
<evidence type="ECO:0000256" key="3">
    <source>
        <dbReference type="ARBA" id="ARBA00023015"/>
    </source>
</evidence>
<dbReference type="Pfam" id="PF02954">
    <property type="entry name" value="HTH_8"/>
    <property type="match status" value="1"/>
</dbReference>
<keyword evidence="4" id="KW-0238">DNA-binding</keyword>
<dbReference type="GO" id="GO:0005524">
    <property type="term" value="F:ATP binding"/>
    <property type="evidence" value="ECO:0007669"/>
    <property type="project" value="UniProtKB-KW"/>
</dbReference>
<dbReference type="Pfam" id="PF01590">
    <property type="entry name" value="GAF"/>
    <property type="match status" value="1"/>
</dbReference>
<feature type="region of interest" description="Disordered" evidence="6">
    <location>
        <begin position="165"/>
        <end position="184"/>
    </location>
</feature>
<dbReference type="Proteomes" id="UP000650524">
    <property type="component" value="Unassembled WGS sequence"/>
</dbReference>
<evidence type="ECO:0000256" key="5">
    <source>
        <dbReference type="ARBA" id="ARBA00023163"/>
    </source>
</evidence>
<dbReference type="AlphaFoldDB" id="A0A8J6N046"/>
<dbReference type="Pfam" id="PF00158">
    <property type="entry name" value="Sigma54_activat"/>
    <property type="match status" value="1"/>
</dbReference>
<sequence>MENKNGFAKILAFFQVQQNGVPGDPDYNTAFCQILSEAASAEEVSIWHLDNEDRLHMGFGTNVAPEEISDMTLCAGEGISGAAVLSRQTIVVSDAWVHPQHDRRVDKRIDFRTVAMISTPIIFGDTLYGVVNILNHSSGGPFPTEWKERMSAVGILYASALTASGRSDPDELPRENGLEKKKAPKSSKTKTVFVGVNRAVQEALYLCGKAGRTEIPVLIRGETGTGKELAACRIHEASDRKTGPFFDVGCPALAETLLESELFGHVKGAFSGADRDRMGKFLAASGGTLFLDEIGEMSLACQAKILRVLQEKKITPVGSERSIDCDARVIAATNQALLEKVEQGRFREDLYYRLCGIEILLPPLRERVEDISLLSMHFLNKACAGQRLQNPLYRPPGISNEALEMLNTFNWPGNVRQLEQAIFAAVAICETGRIHPVDFPVWLHKAMKKDYGKSSKRRDRIESPAEIDGRFNEERNQYMKALDRTKYPGTGRWNLSAAARQLGIPRKTFSYRLKKMGIVQ</sequence>
<feature type="compositionally biased region" description="Basic and acidic residues" evidence="6">
    <location>
        <begin position="167"/>
        <end position="181"/>
    </location>
</feature>
<dbReference type="Gene3D" id="3.40.50.300">
    <property type="entry name" value="P-loop containing nucleotide triphosphate hydrolases"/>
    <property type="match status" value="1"/>
</dbReference>
<dbReference type="InterPro" id="IPR029016">
    <property type="entry name" value="GAF-like_dom_sf"/>
</dbReference>
<keyword evidence="2" id="KW-0067">ATP-binding</keyword>
<dbReference type="EMBL" id="JACNJD010000284">
    <property type="protein sequence ID" value="MBC8178502.1"/>
    <property type="molecule type" value="Genomic_DNA"/>
</dbReference>
<dbReference type="FunFam" id="3.40.50.300:FF:000006">
    <property type="entry name" value="DNA-binding transcriptional regulator NtrC"/>
    <property type="match status" value="1"/>
</dbReference>
<dbReference type="Gene3D" id="1.10.8.60">
    <property type="match status" value="1"/>
</dbReference>
<protein>
    <submittedName>
        <fullName evidence="8">Sigma-54-dependent Fis family transcriptional regulator</fullName>
    </submittedName>
</protein>
<dbReference type="InterPro" id="IPR058031">
    <property type="entry name" value="AAA_lid_NorR"/>
</dbReference>
<proteinExistence type="predicted"/>
<dbReference type="PANTHER" id="PTHR32071">
    <property type="entry name" value="TRANSCRIPTIONAL REGULATORY PROTEIN"/>
    <property type="match status" value="1"/>
</dbReference>
<dbReference type="InterPro" id="IPR027417">
    <property type="entry name" value="P-loop_NTPase"/>
</dbReference>
<keyword evidence="3" id="KW-0805">Transcription regulation</keyword>
<evidence type="ECO:0000313" key="8">
    <source>
        <dbReference type="EMBL" id="MBC8178502.1"/>
    </source>
</evidence>
<dbReference type="InterPro" id="IPR025943">
    <property type="entry name" value="Sigma_54_int_dom_ATP-bd_2"/>
</dbReference>
<organism evidence="8 9">
    <name type="scientific">Candidatus Desulfacyla euxinica</name>
    <dbReference type="NCBI Taxonomy" id="2841693"/>
    <lineage>
        <taxon>Bacteria</taxon>
        <taxon>Deltaproteobacteria</taxon>
        <taxon>Candidatus Desulfacyla</taxon>
    </lineage>
</organism>
<gene>
    <name evidence="8" type="ORF">H8E19_13940</name>
</gene>
<dbReference type="InterPro" id="IPR009057">
    <property type="entry name" value="Homeodomain-like_sf"/>
</dbReference>
<feature type="domain" description="Sigma-54 factor interaction" evidence="7">
    <location>
        <begin position="193"/>
        <end position="427"/>
    </location>
</feature>
<keyword evidence="5" id="KW-0804">Transcription</keyword>
<reference evidence="8 9" key="1">
    <citation type="submission" date="2020-08" db="EMBL/GenBank/DDBJ databases">
        <title>Bridging the membrane lipid divide: bacteria of the FCB group superphylum have the potential to synthesize archaeal ether lipids.</title>
        <authorList>
            <person name="Villanueva L."/>
            <person name="Von Meijenfeldt F.A.B."/>
            <person name="Westbye A.B."/>
            <person name="Yadav S."/>
            <person name="Hopmans E.C."/>
            <person name="Dutilh B.E."/>
            <person name="Sinninghe Damste J.S."/>
        </authorList>
    </citation>
    <scope>NUCLEOTIDE SEQUENCE [LARGE SCALE GENOMIC DNA]</scope>
    <source>
        <strain evidence="8">NIOZ-UU27</strain>
    </source>
</reference>
<accession>A0A8J6N046</accession>
<dbReference type="Gene3D" id="3.30.450.40">
    <property type="match status" value="1"/>
</dbReference>
<dbReference type="PROSITE" id="PS50045">
    <property type="entry name" value="SIGMA54_INTERACT_4"/>
    <property type="match status" value="1"/>
</dbReference>
<dbReference type="SUPFAM" id="SSF55781">
    <property type="entry name" value="GAF domain-like"/>
    <property type="match status" value="1"/>
</dbReference>
<dbReference type="Gene3D" id="1.10.10.60">
    <property type="entry name" value="Homeodomain-like"/>
    <property type="match status" value="1"/>
</dbReference>
<dbReference type="SUPFAM" id="SSF52540">
    <property type="entry name" value="P-loop containing nucleoside triphosphate hydrolases"/>
    <property type="match status" value="1"/>
</dbReference>
<dbReference type="InterPro" id="IPR003593">
    <property type="entry name" value="AAA+_ATPase"/>
</dbReference>
<dbReference type="GO" id="GO:0043565">
    <property type="term" value="F:sequence-specific DNA binding"/>
    <property type="evidence" value="ECO:0007669"/>
    <property type="project" value="InterPro"/>
</dbReference>
<evidence type="ECO:0000256" key="2">
    <source>
        <dbReference type="ARBA" id="ARBA00022840"/>
    </source>
</evidence>
<evidence type="ECO:0000256" key="4">
    <source>
        <dbReference type="ARBA" id="ARBA00023125"/>
    </source>
</evidence>
<name>A0A8J6N046_9DELT</name>
<evidence type="ECO:0000313" key="9">
    <source>
        <dbReference type="Proteomes" id="UP000650524"/>
    </source>
</evidence>
<dbReference type="Pfam" id="PF25601">
    <property type="entry name" value="AAA_lid_14"/>
    <property type="match status" value="1"/>
</dbReference>
<dbReference type="InterPro" id="IPR002197">
    <property type="entry name" value="HTH_Fis"/>
</dbReference>
<dbReference type="SUPFAM" id="SSF46689">
    <property type="entry name" value="Homeodomain-like"/>
    <property type="match status" value="1"/>
</dbReference>
<evidence type="ECO:0000256" key="6">
    <source>
        <dbReference type="SAM" id="MobiDB-lite"/>
    </source>
</evidence>
<dbReference type="PROSITE" id="PS00676">
    <property type="entry name" value="SIGMA54_INTERACT_2"/>
    <property type="match status" value="1"/>
</dbReference>
<dbReference type="SMART" id="SM00382">
    <property type="entry name" value="AAA"/>
    <property type="match status" value="1"/>
</dbReference>
<keyword evidence="1" id="KW-0547">Nucleotide-binding</keyword>
<dbReference type="InterPro" id="IPR002078">
    <property type="entry name" value="Sigma_54_int"/>
</dbReference>
<dbReference type="CDD" id="cd00009">
    <property type="entry name" value="AAA"/>
    <property type="match status" value="1"/>
</dbReference>
<dbReference type="GO" id="GO:0006355">
    <property type="term" value="P:regulation of DNA-templated transcription"/>
    <property type="evidence" value="ECO:0007669"/>
    <property type="project" value="InterPro"/>
</dbReference>
<dbReference type="InterPro" id="IPR003018">
    <property type="entry name" value="GAF"/>
</dbReference>
<evidence type="ECO:0000259" key="7">
    <source>
        <dbReference type="PROSITE" id="PS50045"/>
    </source>
</evidence>
<evidence type="ECO:0000256" key="1">
    <source>
        <dbReference type="ARBA" id="ARBA00022741"/>
    </source>
</evidence>